<dbReference type="PRINTS" id="PR01806">
    <property type="entry name" value="VIRFACTRMVIN"/>
</dbReference>
<name>A0A1G7BZL0_9PROT</name>
<dbReference type="GO" id="GO:0034204">
    <property type="term" value="P:lipid translocation"/>
    <property type="evidence" value="ECO:0007669"/>
    <property type="project" value="TreeGrafter"/>
</dbReference>
<evidence type="ECO:0000256" key="9">
    <source>
        <dbReference type="ARBA" id="ARBA00061532"/>
    </source>
</evidence>
<dbReference type="EMBL" id="FNAP01000005">
    <property type="protein sequence ID" value="SDE31846.1"/>
    <property type="molecule type" value="Genomic_DNA"/>
</dbReference>
<dbReference type="GO" id="GO:0005886">
    <property type="term" value="C:plasma membrane"/>
    <property type="evidence" value="ECO:0007669"/>
    <property type="project" value="UniProtKB-SubCell"/>
</dbReference>
<dbReference type="STRING" id="69960.SAMN05421720_105219"/>
<feature type="transmembrane region" description="Helical" evidence="10">
    <location>
        <begin position="162"/>
        <end position="177"/>
    </location>
</feature>
<evidence type="ECO:0000256" key="3">
    <source>
        <dbReference type="ARBA" id="ARBA00022692"/>
    </source>
</evidence>
<comment type="subcellular location">
    <subcellularLocation>
        <location evidence="1">Cell membrane</location>
        <topology evidence="1">Multi-pass membrane protein</topology>
    </subcellularLocation>
</comment>
<feature type="transmembrane region" description="Helical" evidence="10">
    <location>
        <begin position="123"/>
        <end position="150"/>
    </location>
</feature>
<evidence type="ECO:0000256" key="1">
    <source>
        <dbReference type="ARBA" id="ARBA00004651"/>
    </source>
</evidence>
<evidence type="ECO:0000256" key="7">
    <source>
        <dbReference type="ARBA" id="ARBA00023136"/>
    </source>
</evidence>
<evidence type="ECO:0000313" key="11">
    <source>
        <dbReference type="EMBL" id="SDE31846.1"/>
    </source>
</evidence>
<proteinExistence type="inferred from homology"/>
<feature type="transmembrane region" description="Helical" evidence="10">
    <location>
        <begin position="402"/>
        <end position="424"/>
    </location>
</feature>
<protein>
    <submittedName>
        <fullName evidence="11">Peptidoglycan biosynthesis protein MviN/MurJ, putative lipid II flippase</fullName>
    </submittedName>
</protein>
<keyword evidence="7 10" id="KW-0472">Membrane</keyword>
<dbReference type="AlphaFoldDB" id="A0A1G7BZL0"/>
<dbReference type="InterPro" id="IPR004268">
    <property type="entry name" value="MurJ"/>
</dbReference>
<evidence type="ECO:0000256" key="2">
    <source>
        <dbReference type="ARBA" id="ARBA00022475"/>
    </source>
</evidence>
<comment type="function">
    <text evidence="8">Involved in peptidoglycan biosynthesis. Transports lipid-linked peptidoglycan precursors from the inner to the outer leaflet of the cytoplasmic membrane.</text>
</comment>
<feature type="transmembrane region" description="Helical" evidence="10">
    <location>
        <begin position="308"/>
        <end position="328"/>
    </location>
</feature>
<feature type="transmembrane region" description="Helical" evidence="10">
    <location>
        <begin position="81"/>
        <end position="103"/>
    </location>
</feature>
<evidence type="ECO:0000313" key="12">
    <source>
        <dbReference type="Proteomes" id="UP000199412"/>
    </source>
</evidence>
<sequence length="445" mass="47456">MFALIRKGLVIGGLKVIESLSGLATTLLIAILLGADAGTDALFAAMLLPVGVWQIMVFIVAQVTVPYLVSGDESEAAHRTSYLRFMSFWLLLLGGLLAGLAGLTPHLLVAVCAPGLSATTAEAAAGLLAQLAPIFPLTLFTGLLTGVLYARHRFYGFEFAQLLWKLAPLGALAIPEWRTVTAIAWAMVIGAVARLLFVILLNDRAVFPCLLRPRPFYPGGIPAHLRQLVRTQGVMHSLEWGQQVLLNALASTLPTGGLTLFNVADRMARSAPALLIRGIGTILLPTLSRRVRDDGDDGRGFLVKALPVFASLGLLVGVAVFLLAPVLADLLALAGRVTAEQTETLTHLGRAFAVGLPFTLLLMVLQSGFFLTGRDMPLAASSIAQLAILVLGYFVLEDFSAPGLAWVFTIAVGIRLAVLFAFFIRQSSGRRAHPSDPIEGQPTWP</sequence>
<keyword evidence="3 10" id="KW-0812">Transmembrane</keyword>
<keyword evidence="4" id="KW-0133">Cell shape</keyword>
<gene>
    <name evidence="11" type="ORF">SAMN05421720_105219</name>
</gene>
<feature type="transmembrane region" description="Helical" evidence="10">
    <location>
        <begin position="378"/>
        <end position="396"/>
    </location>
</feature>
<evidence type="ECO:0000256" key="10">
    <source>
        <dbReference type="SAM" id="Phobius"/>
    </source>
</evidence>
<dbReference type="PANTHER" id="PTHR47019:SF1">
    <property type="entry name" value="LIPID II FLIPPASE MURJ"/>
    <property type="match status" value="1"/>
</dbReference>
<dbReference type="Proteomes" id="UP000199412">
    <property type="component" value="Unassembled WGS sequence"/>
</dbReference>
<feature type="transmembrane region" description="Helical" evidence="10">
    <location>
        <begin position="183"/>
        <end position="202"/>
    </location>
</feature>
<evidence type="ECO:0000256" key="8">
    <source>
        <dbReference type="ARBA" id="ARBA00060041"/>
    </source>
</evidence>
<evidence type="ECO:0000256" key="4">
    <source>
        <dbReference type="ARBA" id="ARBA00022960"/>
    </source>
</evidence>
<keyword evidence="5" id="KW-0573">Peptidoglycan synthesis</keyword>
<organism evidence="11 12">
    <name type="scientific">Rhodospira trueperi</name>
    <dbReference type="NCBI Taxonomy" id="69960"/>
    <lineage>
        <taxon>Bacteria</taxon>
        <taxon>Pseudomonadati</taxon>
        <taxon>Pseudomonadota</taxon>
        <taxon>Alphaproteobacteria</taxon>
        <taxon>Rhodospirillales</taxon>
        <taxon>Rhodospirillaceae</taxon>
        <taxon>Rhodospira</taxon>
    </lineage>
</organism>
<dbReference type="Pfam" id="PF03023">
    <property type="entry name" value="MurJ"/>
    <property type="match status" value="1"/>
</dbReference>
<dbReference type="GO" id="GO:0015648">
    <property type="term" value="F:lipid-linked peptidoglycan transporter activity"/>
    <property type="evidence" value="ECO:0007669"/>
    <property type="project" value="TreeGrafter"/>
</dbReference>
<evidence type="ECO:0000256" key="5">
    <source>
        <dbReference type="ARBA" id="ARBA00022984"/>
    </source>
</evidence>
<evidence type="ECO:0000256" key="6">
    <source>
        <dbReference type="ARBA" id="ARBA00022989"/>
    </source>
</evidence>
<keyword evidence="2" id="KW-1003">Cell membrane</keyword>
<accession>A0A1G7BZL0</accession>
<keyword evidence="6 10" id="KW-1133">Transmembrane helix</keyword>
<dbReference type="GO" id="GO:0009252">
    <property type="term" value="P:peptidoglycan biosynthetic process"/>
    <property type="evidence" value="ECO:0007669"/>
    <property type="project" value="UniProtKB-KW"/>
</dbReference>
<keyword evidence="12" id="KW-1185">Reference proteome</keyword>
<dbReference type="PANTHER" id="PTHR47019">
    <property type="entry name" value="LIPID II FLIPPASE MURJ"/>
    <property type="match status" value="1"/>
</dbReference>
<feature type="transmembrane region" description="Helical" evidence="10">
    <location>
        <begin position="12"/>
        <end position="35"/>
    </location>
</feature>
<dbReference type="RefSeq" id="WP_176793524.1">
    <property type="nucleotide sequence ID" value="NZ_FNAP01000005.1"/>
</dbReference>
<feature type="transmembrane region" description="Helical" evidence="10">
    <location>
        <begin position="348"/>
        <end position="371"/>
    </location>
</feature>
<feature type="transmembrane region" description="Helical" evidence="10">
    <location>
        <begin position="41"/>
        <end position="69"/>
    </location>
</feature>
<comment type="similarity">
    <text evidence="9">Belongs to the MurJ/MviN family.</text>
</comment>
<dbReference type="InterPro" id="IPR051050">
    <property type="entry name" value="Lipid_II_flippase_MurJ/MviN"/>
</dbReference>
<dbReference type="GO" id="GO:0008360">
    <property type="term" value="P:regulation of cell shape"/>
    <property type="evidence" value="ECO:0007669"/>
    <property type="project" value="UniProtKB-KW"/>
</dbReference>
<reference evidence="11 12" key="1">
    <citation type="submission" date="2016-10" db="EMBL/GenBank/DDBJ databases">
        <authorList>
            <person name="de Groot N.N."/>
        </authorList>
    </citation>
    <scope>NUCLEOTIDE SEQUENCE [LARGE SCALE GENOMIC DNA]</scope>
    <source>
        <strain evidence="11 12">ATCC 700224</strain>
    </source>
</reference>